<evidence type="ECO:0000313" key="1">
    <source>
        <dbReference type="EMBL" id="KAJ7525504.1"/>
    </source>
</evidence>
<comment type="caution">
    <text evidence="1">The sequence shown here is derived from an EMBL/GenBank/DDBJ whole genome shotgun (WGS) entry which is preliminary data.</text>
</comment>
<gene>
    <name evidence="1" type="ORF">O6H91_17G054100</name>
</gene>
<protein>
    <submittedName>
        <fullName evidence="1">Uncharacterized protein</fullName>
    </submittedName>
</protein>
<dbReference type="Proteomes" id="UP001162992">
    <property type="component" value="Chromosome 17"/>
</dbReference>
<dbReference type="EMBL" id="CM055108">
    <property type="protein sequence ID" value="KAJ7525504.1"/>
    <property type="molecule type" value="Genomic_DNA"/>
</dbReference>
<accession>A0ACC2B815</accession>
<evidence type="ECO:0000313" key="2">
    <source>
        <dbReference type="Proteomes" id="UP001162992"/>
    </source>
</evidence>
<sequence length="417" mass="46263">MLQCIFILSDSGEVMLEKQWMGKRVDRSICTWFWTQARSSNYDEHSVPSVLASPTYYLMNIVRDGITFLACTESEMPPLLGIEFLCRVADVLADYLGGINEDLIKDNFVIVYEVLDEMMDGGFPSTTEPNVLKELIAPPNLVSRVLSVVTGASSSLNNTLPLAMGSKVPWRGDGIKHSNNEIYFDLVEEMDAVLNRDGFLIKGEVYGEIHANCRLSGMPEVSLSFSNPAILNDISFHPCVRYKVWESNRVLSFLPPDGAFKLTSYRVKGLKSTPVYVRPQLTFSEGICHVNVMLGIRNDPGKPVDSIVVQLPWPSTITSVDLTANHGTVTQNHGTKVSTWSVGRIPRDKSPCLTGTLKLQPGLTKLPHYPTLLVGFKIMGATLSGLKVDKMDLQGESYRPHKGFRAVTRAGNYEIRT</sequence>
<reference evidence="2" key="1">
    <citation type="journal article" date="2024" name="Proc. Natl. Acad. Sci. U.S.A.">
        <title>Extraordinary preservation of gene collinearity over three hundred million years revealed in homosporous lycophytes.</title>
        <authorList>
            <person name="Li C."/>
            <person name="Wickell D."/>
            <person name="Kuo L.Y."/>
            <person name="Chen X."/>
            <person name="Nie B."/>
            <person name="Liao X."/>
            <person name="Peng D."/>
            <person name="Ji J."/>
            <person name="Jenkins J."/>
            <person name="Williams M."/>
            <person name="Shu S."/>
            <person name="Plott C."/>
            <person name="Barry K."/>
            <person name="Rajasekar S."/>
            <person name="Grimwood J."/>
            <person name="Han X."/>
            <person name="Sun S."/>
            <person name="Hou Z."/>
            <person name="He W."/>
            <person name="Dai G."/>
            <person name="Sun C."/>
            <person name="Schmutz J."/>
            <person name="Leebens-Mack J.H."/>
            <person name="Li F.W."/>
            <person name="Wang L."/>
        </authorList>
    </citation>
    <scope>NUCLEOTIDE SEQUENCE [LARGE SCALE GENOMIC DNA]</scope>
    <source>
        <strain evidence="2">cv. PW_Plant_1</strain>
    </source>
</reference>
<organism evidence="1 2">
    <name type="scientific">Diphasiastrum complanatum</name>
    <name type="common">Issler's clubmoss</name>
    <name type="synonym">Lycopodium complanatum</name>
    <dbReference type="NCBI Taxonomy" id="34168"/>
    <lineage>
        <taxon>Eukaryota</taxon>
        <taxon>Viridiplantae</taxon>
        <taxon>Streptophyta</taxon>
        <taxon>Embryophyta</taxon>
        <taxon>Tracheophyta</taxon>
        <taxon>Lycopodiopsida</taxon>
        <taxon>Lycopodiales</taxon>
        <taxon>Lycopodiaceae</taxon>
        <taxon>Lycopodioideae</taxon>
        <taxon>Diphasiastrum</taxon>
    </lineage>
</organism>
<name>A0ACC2B815_DIPCM</name>
<proteinExistence type="predicted"/>
<keyword evidence="2" id="KW-1185">Reference proteome</keyword>